<dbReference type="SUPFAM" id="SSF56672">
    <property type="entry name" value="DNA/RNA polymerases"/>
    <property type="match status" value="1"/>
</dbReference>
<sequence>MAASHIEEIQFSEWLSNVVLVPKLGEKWRMCTNFRALNKACPKDFYPLSRINQLVDSTSGCELLSMMDASQGYHQIMLAPEDRKRVSFITSVGIFCYVAMPFGLKKCKSNIPTLSGQNIHPQIGRNVEVYVDDMLVKRKEARDHVADLEETFFVLRKYKLKLNPGKYAFGVQGGRFLGCMVTQRGIEAIPVKIKAILNMKVPTYVNEAFEELKSYLVGLPYWLSLARGIPSTYTFLPLLMQSILSLLKKTEANKCQYITSARYSTERKDAIPLSRKMALALVITARKAALLFSITPDGSSTIQGSGAGIVITSPQAEDLEFAVKFDFKASNNEAEYEALLAGMKMAHEARAQHLIAYSDSQLVVKQVEGIYEAKGREHDTISPTNNIIKDKLRKFPNRPIPREENVKADCLSKLASALKDCRTRHVTIQYLLKPRTLLTVQVISLAEDWRTPMVKWLEVGRLPDNR</sequence>
<gene>
    <name evidence="3" type="ORF">Slati_1768800</name>
</gene>
<dbReference type="Gene3D" id="3.10.10.10">
    <property type="entry name" value="HIV Type 1 Reverse Transcriptase, subunit A, domain 1"/>
    <property type="match status" value="1"/>
</dbReference>
<dbReference type="EMBL" id="JACGWN010000006">
    <property type="protein sequence ID" value="KAL0446409.1"/>
    <property type="molecule type" value="Genomic_DNA"/>
</dbReference>
<evidence type="ECO:0000259" key="1">
    <source>
        <dbReference type="Pfam" id="PF00078"/>
    </source>
</evidence>
<feature type="domain" description="RNase H type-1" evidence="2">
    <location>
        <begin position="297"/>
        <end position="414"/>
    </location>
</feature>
<dbReference type="CDD" id="cd01647">
    <property type="entry name" value="RT_LTR"/>
    <property type="match status" value="1"/>
</dbReference>
<dbReference type="Gene3D" id="3.30.420.10">
    <property type="entry name" value="Ribonuclease H-like superfamily/Ribonuclease H"/>
    <property type="match status" value="1"/>
</dbReference>
<dbReference type="Pfam" id="PF00078">
    <property type="entry name" value="RVT_1"/>
    <property type="match status" value="1"/>
</dbReference>
<dbReference type="Pfam" id="PF13456">
    <property type="entry name" value="RVT_3"/>
    <property type="match status" value="1"/>
</dbReference>
<evidence type="ECO:0000259" key="2">
    <source>
        <dbReference type="Pfam" id="PF13456"/>
    </source>
</evidence>
<dbReference type="InterPro" id="IPR043128">
    <property type="entry name" value="Rev_trsase/Diguanyl_cyclase"/>
</dbReference>
<reference evidence="3" key="1">
    <citation type="submission" date="2020-06" db="EMBL/GenBank/DDBJ databases">
        <authorList>
            <person name="Li T."/>
            <person name="Hu X."/>
            <person name="Zhang T."/>
            <person name="Song X."/>
            <person name="Zhang H."/>
            <person name="Dai N."/>
            <person name="Sheng W."/>
            <person name="Hou X."/>
            <person name="Wei L."/>
        </authorList>
    </citation>
    <scope>NUCLEOTIDE SEQUENCE</scope>
    <source>
        <strain evidence="3">KEN1</strain>
        <tissue evidence="3">Leaf</tissue>
    </source>
</reference>
<proteinExistence type="predicted"/>
<dbReference type="CDD" id="cd09279">
    <property type="entry name" value="RNase_HI_like"/>
    <property type="match status" value="1"/>
</dbReference>
<organism evidence="3">
    <name type="scientific">Sesamum latifolium</name>
    <dbReference type="NCBI Taxonomy" id="2727402"/>
    <lineage>
        <taxon>Eukaryota</taxon>
        <taxon>Viridiplantae</taxon>
        <taxon>Streptophyta</taxon>
        <taxon>Embryophyta</taxon>
        <taxon>Tracheophyta</taxon>
        <taxon>Spermatophyta</taxon>
        <taxon>Magnoliopsida</taxon>
        <taxon>eudicotyledons</taxon>
        <taxon>Gunneridae</taxon>
        <taxon>Pentapetalae</taxon>
        <taxon>asterids</taxon>
        <taxon>lamiids</taxon>
        <taxon>Lamiales</taxon>
        <taxon>Pedaliaceae</taxon>
        <taxon>Sesamum</taxon>
    </lineage>
</organism>
<dbReference type="AlphaFoldDB" id="A0AAW2WXU0"/>
<reference evidence="3" key="2">
    <citation type="journal article" date="2024" name="Plant">
        <title>Genomic evolution and insights into agronomic trait innovations of Sesamum species.</title>
        <authorList>
            <person name="Miao H."/>
            <person name="Wang L."/>
            <person name="Qu L."/>
            <person name="Liu H."/>
            <person name="Sun Y."/>
            <person name="Le M."/>
            <person name="Wang Q."/>
            <person name="Wei S."/>
            <person name="Zheng Y."/>
            <person name="Lin W."/>
            <person name="Duan Y."/>
            <person name="Cao H."/>
            <person name="Xiong S."/>
            <person name="Wang X."/>
            <person name="Wei L."/>
            <person name="Li C."/>
            <person name="Ma Q."/>
            <person name="Ju M."/>
            <person name="Zhao R."/>
            <person name="Li G."/>
            <person name="Mu C."/>
            <person name="Tian Q."/>
            <person name="Mei H."/>
            <person name="Zhang T."/>
            <person name="Gao T."/>
            <person name="Zhang H."/>
        </authorList>
    </citation>
    <scope>NUCLEOTIDE SEQUENCE</scope>
    <source>
        <strain evidence="3">KEN1</strain>
    </source>
</reference>
<accession>A0AAW2WXU0</accession>
<evidence type="ECO:0000313" key="3">
    <source>
        <dbReference type="EMBL" id="KAL0446409.1"/>
    </source>
</evidence>
<protein>
    <submittedName>
        <fullName evidence="3">Uncharacterized protein</fullName>
    </submittedName>
</protein>
<dbReference type="InterPro" id="IPR000477">
    <property type="entry name" value="RT_dom"/>
</dbReference>
<name>A0AAW2WXU0_9LAMI</name>
<dbReference type="InterPro" id="IPR036397">
    <property type="entry name" value="RNaseH_sf"/>
</dbReference>
<dbReference type="InterPro" id="IPR043502">
    <property type="entry name" value="DNA/RNA_pol_sf"/>
</dbReference>
<dbReference type="PANTHER" id="PTHR24559">
    <property type="entry name" value="TRANSPOSON TY3-I GAG-POL POLYPROTEIN"/>
    <property type="match status" value="1"/>
</dbReference>
<dbReference type="InterPro" id="IPR053134">
    <property type="entry name" value="RNA-dir_DNA_polymerase"/>
</dbReference>
<dbReference type="PANTHER" id="PTHR24559:SF444">
    <property type="entry name" value="REVERSE TRANSCRIPTASE DOMAIN-CONTAINING PROTEIN"/>
    <property type="match status" value="1"/>
</dbReference>
<dbReference type="Gene3D" id="3.30.70.270">
    <property type="match status" value="1"/>
</dbReference>
<feature type="domain" description="Reverse transcriptase" evidence="1">
    <location>
        <begin position="21"/>
        <end position="180"/>
    </location>
</feature>
<comment type="caution">
    <text evidence="3">The sequence shown here is derived from an EMBL/GenBank/DDBJ whole genome shotgun (WGS) entry which is preliminary data.</text>
</comment>
<dbReference type="GO" id="GO:0004523">
    <property type="term" value="F:RNA-DNA hybrid ribonuclease activity"/>
    <property type="evidence" value="ECO:0007669"/>
    <property type="project" value="InterPro"/>
</dbReference>
<dbReference type="GO" id="GO:0003676">
    <property type="term" value="F:nucleic acid binding"/>
    <property type="evidence" value="ECO:0007669"/>
    <property type="project" value="InterPro"/>
</dbReference>
<dbReference type="InterPro" id="IPR002156">
    <property type="entry name" value="RNaseH_domain"/>
</dbReference>